<dbReference type="Pfam" id="PF12833">
    <property type="entry name" value="HTH_18"/>
    <property type="match status" value="1"/>
</dbReference>
<evidence type="ECO:0000256" key="2">
    <source>
        <dbReference type="ARBA" id="ARBA00023125"/>
    </source>
</evidence>
<dbReference type="Gene3D" id="1.10.10.60">
    <property type="entry name" value="Homeodomain-like"/>
    <property type="match status" value="1"/>
</dbReference>
<dbReference type="InterPro" id="IPR009057">
    <property type="entry name" value="Homeodomain-like_sf"/>
</dbReference>
<comment type="caution">
    <text evidence="6">The sequence shown here is derived from an EMBL/GenBank/DDBJ whole genome shotgun (WGS) entry which is preliminary data.</text>
</comment>
<evidence type="ECO:0000259" key="5">
    <source>
        <dbReference type="PROSITE" id="PS01124"/>
    </source>
</evidence>
<dbReference type="SUPFAM" id="SSF51215">
    <property type="entry name" value="Regulatory protein AraC"/>
    <property type="match status" value="1"/>
</dbReference>
<dbReference type="InterPro" id="IPR050204">
    <property type="entry name" value="AraC_XylS_family_regulators"/>
</dbReference>
<dbReference type="SUPFAM" id="SSF46689">
    <property type="entry name" value="Homeodomain-like"/>
    <property type="match status" value="2"/>
</dbReference>
<keyword evidence="4" id="KW-0804">Transcription</keyword>
<dbReference type="RefSeq" id="WP_184487276.1">
    <property type="nucleotide sequence ID" value="NZ_JAAEDJ010000210.1"/>
</dbReference>
<gene>
    <name evidence="6" type="ORF">FHS88_004078</name>
</gene>
<keyword evidence="1" id="KW-0805">Transcription regulation</keyword>
<dbReference type="PANTHER" id="PTHR46796">
    <property type="entry name" value="HTH-TYPE TRANSCRIPTIONAL ACTIVATOR RHAS-RELATED"/>
    <property type="match status" value="1"/>
</dbReference>
<protein>
    <submittedName>
        <fullName evidence="6">AraC-like DNA-binding protein</fullName>
    </submittedName>
</protein>
<evidence type="ECO:0000313" key="6">
    <source>
        <dbReference type="EMBL" id="MBB5691911.1"/>
    </source>
</evidence>
<dbReference type="GO" id="GO:0043565">
    <property type="term" value="F:sequence-specific DNA binding"/>
    <property type="evidence" value="ECO:0007669"/>
    <property type="project" value="InterPro"/>
</dbReference>
<dbReference type="InterPro" id="IPR018062">
    <property type="entry name" value="HTH_AraC-typ_CS"/>
</dbReference>
<dbReference type="Pfam" id="PF02311">
    <property type="entry name" value="AraC_binding"/>
    <property type="match status" value="1"/>
</dbReference>
<dbReference type="PANTHER" id="PTHR46796:SF2">
    <property type="entry name" value="TRANSCRIPTIONAL REGULATORY PROTEIN"/>
    <property type="match status" value="1"/>
</dbReference>
<dbReference type="PROSITE" id="PS01124">
    <property type="entry name" value="HTH_ARAC_FAMILY_2"/>
    <property type="match status" value="1"/>
</dbReference>
<dbReference type="PROSITE" id="PS00041">
    <property type="entry name" value="HTH_ARAC_FAMILY_1"/>
    <property type="match status" value="1"/>
</dbReference>
<dbReference type="InterPro" id="IPR018060">
    <property type="entry name" value="HTH_AraC"/>
</dbReference>
<dbReference type="GO" id="GO:0003700">
    <property type="term" value="F:DNA-binding transcription factor activity"/>
    <property type="evidence" value="ECO:0007669"/>
    <property type="project" value="InterPro"/>
</dbReference>
<accession>A0A840Y7I3</accession>
<dbReference type="InterPro" id="IPR037923">
    <property type="entry name" value="HTH-like"/>
</dbReference>
<evidence type="ECO:0000256" key="1">
    <source>
        <dbReference type="ARBA" id="ARBA00023015"/>
    </source>
</evidence>
<evidence type="ECO:0000313" key="7">
    <source>
        <dbReference type="Proteomes" id="UP000562254"/>
    </source>
</evidence>
<feature type="domain" description="HTH araC/xylS-type" evidence="5">
    <location>
        <begin position="175"/>
        <end position="272"/>
    </location>
</feature>
<dbReference type="EMBL" id="JACIJE010000026">
    <property type="protein sequence ID" value="MBB5691911.1"/>
    <property type="molecule type" value="Genomic_DNA"/>
</dbReference>
<dbReference type="SMART" id="SM00342">
    <property type="entry name" value="HTH_ARAC"/>
    <property type="match status" value="1"/>
</dbReference>
<keyword evidence="2 6" id="KW-0238">DNA-binding</keyword>
<keyword evidence="7" id="KW-1185">Reference proteome</keyword>
<organism evidence="6 7">
    <name type="scientific">Neoroseomonas alkaliterrae</name>
    <dbReference type="NCBI Taxonomy" id="1452450"/>
    <lineage>
        <taxon>Bacteria</taxon>
        <taxon>Pseudomonadati</taxon>
        <taxon>Pseudomonadota</taxon>
        <taxon>Alphaproteobacteria</taxon>
        <taxon>Acetobacterales</taxon>
        <taxon>Acetobacteraceae</taxon>
        <taxon>Neoroseomonas</taxon>
    </lineage>
</organism>
<evidence type="ECO:0000256" key="4">
    <source>
        <dbReference type="ARBA" id="ARBA00023163"/>
    </source>
</evidence>
<name>A0A840Y7I3_9PROT</name>
<proteinExistence type="predicted"/>
<dbReference type="InterPro" id="IPR003313">
    <property type="entry name" value="AraC-bd"/>
</dbReference>
<dbReference type="AlphaFoldDB" id="A0A840Y7I3"/>
<dbReference type="Proteomes" id="UP000562254">
    <property type="component" value="Unassembled WGS sequence"/>
</dbReference>
<keyword evidence="3" id="KW-0010">Activator</keyword>
<evidence type="ECO:0000256" key="3">
    <source>
        <dbReference type="ARBA" id="ARBA00023159"/>
    </source>
</evidence>
<sequence length="284" mass="30183">MTAHPPLRILPLPDLGGIEVARSVDARLHYPRHIEATFSIGAIEAGAIRAFHRGRIHLMPAGSVGIVGPEEVHTSDPAEQAGAWSARGFYPRAEQVAAVASDLAGRRVPAPRLRETVVQDGELWAAIRESCLAAEQGAPALTREALLHRALSLLVTRAGGLAPADRPPREPTAVRRARDLLAATPDGRFGMTALAAAVGLSVDRLTRAFRATHGLPPHAWHLQHRLAQARAMIIAGTPIAEAAAATGFADQPHLTRLFRRTYGVTPGALAPRAGIVQDVPHRSA</sequence>
<reference evidence="6 7" key="1">
    <citation type="submission" date="2020-08" db="EMBL/GenBank/DDBJ databases">
        <title>Genomic Encyclopedia of Type Strains, Phase IV (KMG-IV): sequencing the most valuable type-strain genomes for metagenomic binning, comparative biology and taxonomic classification.</title>
        <authorList>
            <person name="Goeker M."/>
        </authorList>
    </citation>
    <scope>NUCLEOTIDE SEQUENCE [LARGE SCALE GENOMIC DNA]</scope>
    <source>
        <strain evidence="6 7">DSM 25895</strain>
    </source>
</reference>